<dbReference type="Proteomes" id="UP000719267">
    <property type="component" value="Unassembled WGS sequence"/>
</dbReference>
<dbReference type="InterPro" id="IPR050793">
    <property type="entry name" value="CMP-NeuNAc_synthase"/>
</dbReference>
<reference evidence="1 2" key="1">
    <citation type="submission" date="2021-07" db="EMBL/GenBank/DDBJ databases">
        <title>Mesonia aestuariivivens sp. nov., isolated from a tidal flat.</title>
        <authorList>
            <person name="Kim Y.-O."/>
            <person name="Yoon J.-H."/>
        </authorList>
    </citation>
    <scope>NUCLEOTIDE SEQUENCE [LARGE SCALE GENOMIC DNA]</scope>
    <source>
        <strain evidence="1 2">JHPTF-M18</strain>
    </source>
</reference>
<name>A0ABS6W4U1_9FLAO</name>
<keyword evidence="1" id="KW-0548">Nucleotidyltransferase</keyword>
<accession>A0ABS6W4U1</accession>
<keyword evidence="1" id="KW-0808">Transferase</keyword>
<dbReference type="PANTHER" id="PTHR21485:SF6">
    <property type="entry name" value="N-ACYLNEURAMINATE CYTIDYLYLTRANSFERASE-RELATED"/>
    <property type="match status" value="1"/>
</dbReference>
<dbReference type="PANTHER" id="PTHR21485">
    <property type="entry name" value="HAD SUPERFAMILY MEMBERS CMAS AND KDSC"/>
    <property type="match status" value="1"/>
</dbReference>
<organism evidence="1 2">
    <name type="scientific">Mesonia aestuariivivens</name>
    <dbReference type="NCBI Taxonomy" id="2796128"/>
    <lineage>
        <taxon>Bacteria</taxon>
        <taxon>Pseudomonadati</taxon>
        <taxon>Bacteroidota</taxon>
        <taxon>Flavobacteriia</taxon>
        <taxon>Flavobacteriales</taxon>
        <taxon>Flavobacteriaceae</taxon>
        <taxon>Mesonia</taxon>
    </lineage>
</organism>
<evidence type="ECO:0000313" key="1">
    <source>
        <dbReference type="EMBL" id="MBW2962888.1"/>
    </source>
</evidence>
<gene>
    <name evidence="1" type="primary">pseF</name>
    <name evidence="1" type="ORF">KW502_13925</name>
</gene>
<dbReference type="InterPro" id="IPR003329">
    <property type="entry name" value="Cytidylyl_trans"/>
</dbReference>
<sequence>MSTIISNLCIIPARGGSKRIPRKNIKDFLGKPIIAYSIETAIKSGLFDEVMVSTDDEEIAEIAKKYGARVPFLRSKEKANDVATTFDVIEEVLLNYKKERISFDNACCIYPCAPFVTSSRLTESFKMLSNYDTVFPVVKYGFPIQRALKMENQQKILFIQPEYSLARSQDLSDSYHDAGQFYWFKPEILLQSKTLMTDNTGGIELSELEVQDIDNRVDWKLAELKYKLQNELS</sequence>
<dbReference type="InterPro" id="IPR020039">
    <property type="entry name" value="PseF"/>
</dbReference>
<dbReference type="RefSeq" id="WP_219041172.1">
    <property type="nucleotide sequence ID" value="NZ_JAHWDF010000020.1"/>
</dbReference>
<dbReference type="Pfam" id="PF02348">
    <property type="entry name" value="CTP_transf_3"/>
    <property type="match status" value="1"/>
</dbReference>
<proteinExistence type="predicted"/>
<comment type="caution">
    <text evidence="1">The sequence shown here is derived from an EMBL/GenBank/DDBJ whole genome shotgun (WGS) entry which is preliminary data.</text>
</comment>
<keyword evidence="2" id="KW-1185">Reference proteome</keyword>
<dbReference type="EC" id="2.7.7.81" evidence="1"/>
<protein>
    <submittedName>
        <fullName evidence="1">Pseudaminic acid cytidylyltransferase</fullName>
        <ecNumber evidence="1">2.7.7.81</ecNumber>
    </submittedName>
</protein>
<dbReference type="GO" id="GO:0016779">
    <property type="term" value="F:nucleotidyltransferase activity"/>
    <property type="evidence" value="ECO:0007669"/>
    <property type="project" value="UniProtKB-KW"/>
</dbReference>
<dbReference type="NCBIfam" id="TIGR03584">
    <property type="entry name" value="PseF"/>
    <property type="match status" value="1"/>
</dbReference>
<dbReference type="CDD" id="cd02513">
    <property type="entry name" value="CMP-NeuAc_Synthase"/>
    <property type="match status" value="1"/>
</dbReference>
<evidence type="ECO:0000313" key="2">
    <source>
        <dbReference type="Proteomes" id="UP000719267"/>
    </source>
</evidence>
<dbReference type="EMBL" id="JAHWDF010000020">
    <property type="protein sequence ID" value="MBW2962888.1"/>
    <property type="molecule type" value="Genomic_DNA"/>
</dbReference>